<protein>
    <submittedName>
        <fullName evidence="2 4">Uncharacterized protein</fullName>
    </submittedName>
</protein>
<evidence type="ECO:0000313" key="3">
    <source>
        <dbReference type="Proteomes" id="UP000275846"/>
    </source>
</evidence>
<feature type="compositionally biased region" description="Basic and acidic residues" evidence="1">
    <location>
        <begin position="1"/>
        <end position="10"/>
    </location>
</feature>
<organism evidence="4">
    <name type="scientific">Schistocephalus solidus</name>
    <name type="common">Tapeworm</name>
    <dbReference type="NCBI Taxonomy" id="70667"/>
    <lineage>
        <taxon>Eukaryota</taxon>
        <taxon>Metazoa</taxon>
        <taxon>Spiralia</taxon>
        <taxon>Lophotrochozoa</taxon>
        <taxon>Platyhelminthes</taxon>
        <taxon>Cestoda</taxon>
        <taxon>Eucestoda</taxon>
        <taxon>Diphyllobothriidea</taxon>
        <taxon>Diphyllobothriidae</taxon>
        <taxon>Schistocephalus</taxon>
    </lineage>
</organism>
<reference evidence="4" key="1">
    <citation type="submission" date="2016-06" db="UniProtKB">
        <authorList>
            <consortium name="WormBaseParasite"/>
        </authorList>
    </citation>
    <scope>IDENTIFICATION</scope>
</reference>
<dbReference type="Proteomes" id="UP000275846">
    <property type="component" value="Unassembled WGS sequence"/>
</dbReference>
<evidence type="ECO:0000256" key="1">
    <source>
        <dbReference type="SAM" id="MobiDB-lite"/>
    </source>
</evidence>
<dbReference type="OrthoDB" id="10065625at2759"/>
<evidence type="ECO:0000313" key="2">
    <source>
        <dbReference type="EMBL" id="VDM04105.1"/>
    </source>
</evidence>
<sequence length="257" mass="28269">RNRPPCKSETRGANVCGTPYPAEQHLLPPSDVGEGHVDARSIAALAAAGLYSRPEVTSTGSAGYQGNPRCRWLDGSPPRPLQDEAPTSTPPNLPSVIQSNALEVLGRARLQHQDCFHDQDAHVSNLLMEKKRLHKACLKLRINATKAAFFRCHRLVQQRLLEIQDTWMICKAEEIQGSVLNCSSAITNVRLPQVDKNTDLDLPPSLPETIRAVQQISNEKAPGSDAIPPAAYKHGGPRLMAELVTIFQEMWRQGKIP</sequence>
<accession>A0A183TMM1</accession>
<feature type="region of interest" description="Disordered" evidence="1">
    <location>
        <begin position="1"/>
        <end position="33"/>
    </location>
</feature>
<dbReference type="EMBL" id="UYSU01042986">
    <property type="protein sequence ID" value="VDM04105.1"/>
    <property type="molecule type" value="Genomic_DNA"/>
</dbReference>
<proteinExistence type="predicted"/>
<evidence type="ECO:0000313" key="4">
    <source>
        <dbReference type="WBParaSite" id="SSLN_0001839301-mRNA-1"/>
    </source>
</evidence>
<reference evidence="2 3" key="2">
    <citation type="submission" date="2018-11" db="EMBL/GenBank/DDBJ databases">
        <authorList>
            <consortium name="Pathogen Informatics"/>
        </authorList>
    </citation>
    <scope>NUCLEOTIDE SEQUENCE [LARGE SCALE GENOMIC DNA]</scope>
    <source>
        <strain evidence="2 3">NST_G2</strain>
    </source>
</reference>
<gene>
    <name evidence="2" type="ORF">SSLN_LOCUS17719</name>
</gene>
<keyword evidence="3" id="KW-1185">Reference proteome</keyword>
<dbReference type="WBParaSite" id="SSLN_0001839301-mRNA-1">
    <property type="protein sequence ID" value="SSLN_0001839301-mRNA-1"/>
    <property type="gene ID" value="SSLN_0001839301"/>
</dbReference>
<feature type="region of interest" description="Disordered" evidence="1">
    <location>
        <begin position="56"/>
        <end position="94"/>
    </location>
</feature>
<dbReference type="AlphaFoldDB" id="A0A183TMM1"/>
<name>A0A183TMM1_SCHSO</name>